<proteinExistence type="predicted"/>
<dbReference type="NCBIfam" id="NF008197">
    <property type="entry name" value="PRK10953.1"/>
    <property type="match status" value="1"/>
</dbReference>
<dbReference type="InterPro" id="IPR023173">
    <property type="entry name" value="NADPH_Cyt_P450_Rdtase_alpha"/>
</dbReference>
<evidence type="ECO:0000256" key="11">
    <source>
        <dbReference type="ARBA" id="ARBA00052219"/>
    </source>
</evidence>
<evidence type="ECO:0000256" key="1">
    <source>
        <dbReference type="ARBA" id="ARBA00012604"/>
    </source>
</evidence>
<dbReference type="InterPro" id="IPR008254">
    <property type="entry name" value="Flavodoxin/NO_synth"/>
</dbReference>
<dbReference type="Pfam" id="PF00175">
    <property type="entry name" value="NAD_binding_1"/>
    <property type="match status" value="1"/>
</dbReference>
<dbReference type="Proteomes" id="UP000238042">
    <property type="component" value="Unassembled WGS sequence"/>
</dbReference>
<dbReference type="PANTHER" id="PTHR19384:SF128">
    <property type="entry name" value="NADPH OXIDOREDUCTASE A"/>
    <property type="match status" value="1"/>
</dbReference>
<dbReference type="PRINTS" id="PR00369">
    <property type="entry name" value="FLAVODOXIN"/>
</dbReference>
<feature type="binding site" evidence="12">
    <location>
        <begin position="382"/>
        <end position="385"/>
    </location>
    <ligand>
        <name>FAD</name>
        <dbReference type="ChEBI" id="CHEBI:57692"/>
    </ligand>
</feature>
<dbReference type="SUPFAM" id="SSF52343">
    <property type="entry name" value="Ferredoxin reductase-like, C-terminal NADP-linked domain"/>
    <property type="match status" value="1"/>
</dbReference>
<feature type="binding site" evidence="12">
    <location>
        <begin position="415"/>
        <end position="418"/>
    </location>
    <ligand>
        <name>FAD</name>
        <dbReference type="ChEBI" id="CHEBI:57692"/>
    </ligand>
</feature>
<evidence type="ECO:0000313" key="15">
    <source>
        <dbReference type="EMBL" id="PQL94904.1"/>
    </source>
</evidence>
<evidence type="ECO:0000256" key="3">
    <source>
        <dbReference type="ARBA" id="ARBA00022605"/>
    </source>
</evidence>
<dbReference type="PROSITE" id="PS50902">
    <property type="entry name" value="FLAVODOXIN_LIKE"/>
    <property type="match status" value="1"/>
</dbReference>
<comment type="cofactor">
    <cofactor evidence="12">
        <name>FAD</name>
        <dbReference type="ChEBI" id="CHEBI:57692"/>
    </cofactor>
    <text evidence="12">Binds 1 FAD per subunit.</text>
</comment>
<organism evidence="15 16">
    <name type="scientific">Apibacter adventoris</name>
    <dbReference type="NCBI Taxonomy" id="1679466"/>
    <lineage>
        <taxon>Bacteria</taxon>
        <taxon>Pseudomonadati</taxon>
        <taxon>Bacteroidota</taxon>
        <taxon>Flavobacteriia</taxon>
        <taxon>Flavobacteriales</taxon>
        <taxon>Weeksellaceae</taxon>
        <taxon>Apibacter</taxon>
    </lineage>
</organism>
<evidence type="ECO:0000256" key="9">
    <source>
        <dbReference type="ARBA" id="ARBA00023002"/>
    </source>
</evidence>
<accession>A0A2S8AFJ0</accession>
<feature type="binding site" evidence="12">
    <location>
        <position position="555"/>
    </location>
    <ligand>
        <name>NADP(+)</name>
        <dbReference type="ChEBI" id="CHEBI:58349"/>
    </ligand>
</feature>
<sequence length="593" mass="67750">MNNLTLPITQEQLKKLNALLKELNSTQQAWLAGYLWNASNNLNPENTCLTVNNEINSLTTITIISASQTGNSKKIAEQLFVDIERIGLKVKLIQAGDYKFKQISQEKYLFIITSTHGDGEPPEEALALFKFLFSKKITHLNSLNYSILALGDSSYDFFCKAGKDFDSQLYKLGGKRIMDLMECDLDYQKTADLWRQNVINYLEKNLSSITQSKSQSHQEILVESSIYTKEKPFHAQISVNQKITARQADKDIRHIEIDLGDSQLKYQPGDALGIWFKNMPELINEILSVLQLAQDSPVNYFGKTITLFDALTHHYELTQNTPIIVTKYAKFAGKSKLNQIISNEFDLKEYSKNTPIVDMILQYPAIITAEEFLSCLRPLTPRLYSIASSQEEVGNEAHITVGVVKYLKNGKKRYGGASGYLSFLKENDEVKIFIEPNDRFRLPTSNVPIIMIGCGTGIAPFRAFMQQREADSAKGKNWLFFGNQHFISDFLYQTEWQHYVKTGLLTQIDLAWSRDQAQKIYVQDKIFNKASEIWNWINDGAHIYVCGDALKMAQDVEKTLTNIIMKEGNMNKEEAEDFINNLRVAQRYLKDIY</sequence>
<dbReference type="SUPFAM" id="SSF63380">
    <property type="entry name" value="Riboflavin synthase domain-like"/>
    <property type="match status" value="1"/>
</dbReference>
<evidence type="ECO:0000256" key="12">
    <source>
        <dbReference type="PIRSR" id="PIRSR000207-1"/>
    </source>
</evidence>
<comment type="caution">
    <text evidence="15">The sequence shown here is derived from an EMBL/GenBank/DDBJ whole genome shotgun (WGS) entry which is preliminary data.</text>
</comment>
<comment type="catalytic activity">
    <reaction evidence="11">
        <text>hydrogen sulfide + 3 NADP(+) + 3 H2O = sulfite + 3 NADPH + 4 H(+)</text>
        <dbReference type="Rhea" id="RHEA:13801"/>
        <dbReference type="ChEBI" id="CHEBI:15377"/>
        <dbReference type="ChEBI" id="CHEBI:15378"/>
        <dbReference type="ChEBI" id="CHEBI:17359"/>
        <dbReference type="ChEBI" id="CHEBI:29919"/>
        <dbReference type="ChEBI" id="CHEBI:57783"/>
        <dbReference type="ChEBI" id="CHEBI:58349"/>
        <dbReference type="EC" id="1.8.1.2"/>
    </reaction>
</comment>
<dbReference type="OrthoDB" id="9789468at2"/>
<feature type="domain" description="FAD-binding FR-type" evidence="14">
    <location>
        <begin position="230"/>
        <end position="443"/>
    </location>
</feature>
<reference evidence="15 16" key="1">
    <citation type="submission" date="2018-02" db="EMBL/GenBank/DDBJ databases">
        <title>Genome sequences of Apibacter spp., gut symbionts of Asian honey bees.</title>
        <authorList>
            <person name="Kwong W.K."/>
            <person name="Steele M.I."/>
            <person name="Moran N.A."/>
        </authorList>
    </citation>
    <scope>NUCLEOTIDE SEQUENCE [LARGE SCALE GENOMIC DNA]</scope>
    <source>
        <strain evidence="16">wkB301</strain>
    </source>
</reference>
<dbReference type="InterPro" id="IPR029039">
    <property type="entry name" value="Flavoprotein-like_sf"/>
</dbReference>
<evidence type="ECO:0000256" key="8">
    <source>
        <dbReference type="ARBA" id="ARBA00022982"/>
    </source>
</evidence>
<keyword evidence="6 12" id="KW-0274">FAD</keyword>
<dbReference type="GO" id="GO:0004783">
    <property type="term" value="F:sulfite reductase (NADPH) activity"/>
    <property type="evidence" value="ECO:0007669"/>
    <property type="project" value="UniProtKB-EC"/>
</dbReference>
<dbReference type="GO" id="GO:0050660">
    <property type="term" value="F:flavin adenine dinucleotide binding"/>
    <property type="evidence" value="ECO:0007669"/>
    <property type="project" value="InterPro"/>
</dbReference>
<dbReference type="Gene3D" id="1.20.990.10">
    <property type="entry name" value="NADPH-cytochrome p450 Reductase, Chain A, domain 3"/>
    <property type="match status" value="1"/>
</dbReference>
<dbReference type="CDD" id="cd06199">
    <property type="entry name" value="SiR"/>
    <property type="match status" value="1"/>
</dbReference>
<feature type="binding site" evidence="12">
    <location>
        <position position="406"/>
    </location>
    <ligand>
        <name>FAD</name>
        <dbReference type="ChEBI" id="CHEBI:57692"/>
    </ligand>
</feature>
<evidence type="ECO:0000256" key="4">
    <source>
        <dbReference type="ARBA" id="ARBA00022630"/>
    </source>
</evidence>
<dbReference type="InterPro" id="IPR001433">
    <property type="entry name" value="OxRdtase_FAD/NAD-bd"/>
</dbReference>
<dbReference type="EMBL" id="PSZM01000003">
    <property type="protein sequence ID" value="PQL94904.1"/>
    <property type="molecule type" value="Genomic_DNA"/>
</dbReference>
<dbReference type="FunFam" id="3.40.50.80:FF:000001">
    <property type="entry name" value="NADPH--cytochrome P450 reductase 1"/>
    <property type="match status" value="1"/>
</dbReference>
<keyword evidence="5 12" id="KW-0288">FMN</keyword>
<protein>
    <recommendedName>
        <fullName evidence="1">assimilatory sulfite reductase (NADPH)</fullName>
        <ecNumber evidence="1">1.8.1.2</ecNumber>
    </recommendedName>
</protein>
<dbReference type="InterPro" id="IPR017938">
    <property type="entry name" value="Riboflavin_synthase-like_b-brl"/>
</dbReference>
<dbReference type="InterPro" id="IPR039261">
    <property type="entry name" value="FNR_nucleotide-bd"/>
</dbReference>
<dbReference type="GO" id="GO:0005829">
    <property type="term" value="C:cytosol"/>
    <property type="evidence" value="ECO:0007669"/>
    <property type="project" value="TreeGrafter"/>
</dbReference>
<keyword evidence="16" id="KW-1185">Reference proteome</keyword>
<feature type="binding site" evidence="12">
    <location>
        <begin position="114"/>
        <end position="117"/>
    </location>
    <ligand>
        <name>FMN</name>
        <dbReference type="ChEBI" id="CHEBI:58210"/>
    </ligand>
</feature>
<dbReference type="InterPro" id="IPR003097">
    <property type="entry name" value="CysJ-like_FAD-binding"/>
</dbReference>
<dbReference type="Pfam" id="PF00667">
    <property type="entry name" value="FAD_binding_1"/>
    <property type="match status" value="1"/>
</dbReference>
<evidence type="ECO:0000256" key="6">
    <source>
        <dbReference type="ARBA" id="ARBA00022827"/>
    </source>
</evidence>
<keyword evidence="2" id="KW-0813">Transport</keyword>
<evidence type="ECO:0000256" key="5">
    <source>
        <dbReference type="ARBA" id="ARBA00022643"/>
    </source>
</evidence>
<evidence type="ECO:0000259" key="14">
    <source>
        <dbReference type="PROSITE" id="PS51384"/>
    </source>
</evidence>
<evidence type="ECO:0000256" key="7">
    <source>
        <dbReference type="ARBA" id="ARBA00022857"/>
    </source>
</evidence>
<dbReference type="InterPro" id="IPR001709">
    <property type="entry name" value="Flavoprot_Pyr_Nucl_cyt_Rdtase"/>
</dbReference>
<feature type="binding site" evidence="12">
    <location>
        <position position="593"/>
    </location>
    <ligand>
        <name>FAD</name>
        <dbReference type="ChEBI" id="CHEBI:57692"/>
    </ligand>
</feature>
<dbReference type="EC" id="1.8.1.2" evidence="1"/>
<feature type="binding site" evidence="12">
    <location>
        <begin position="400"/>
        <end position="402"/>
    </location>
    <ligand>
        <name>FAD</name>
        <dbReference type="ChEBI" id="CHEBI:57692"/>
    </ligand>
</feature>
<feature type="binding site" evidence="12">
    <location>
        <position position="318"/>
    </location>
    <ligand>
        <name>FAD</name>
        <dbReference type="ChEBI" id="CHEBI:57692"/>
    </ligand>
</feature>
<gene>
    <name evidence="15" type="primary">cysJ</name>
    <name evidence="15" type="ORF">C4S77_02675</name>
</gene>
<evidence type="ECO:0000259" key="13">
    <source>
        <dbReference type="PROSITE" id="PS50902"/>
    </source>
</evidence>
<keyword evidence="10" id="KW-0198">Cysteine biosynthesis</keyword>
<dbReference type="SUPFAM" id="SSF52218">
    <property type="entry name" value="Flavoproteins"/>
    <property type="match status" value="1"/>
</dbReference>
<dbReference type="PROSITE" id="PS51384">
    <property type="entry name" value="FAD_FR"/>
    <property type="match status" value="1"/>
</dbReference>
<keyword evidence="7 12" id="KW-0521">NADP</keyword>
<name>A0A2S8AFJ0_9FLAO</name>
<feature type="binding site" evidence="12">
    <location>
        <begin position="513"/>
        <end position="514"/>
    </location>
    <ligand>
        <name>NADP(+)</name>
        <dbReference type="ChEBI" id="CHEBI:58349"/>
    </ligand>
</feature>
<dbReference type="PANTHER" id="PTHR19384">
    <property type="entry name" value="NITRIC OXIDE SYNTHASE-RELATED"/>
    <property type="match status" value="1"/>
</dbReference>
<evidence type="ECO:0000256" key="2">
    <source>
        <dbReference type="ARBA" id="ARBA00022448"/>
    </source>
</evidence>
<dbReference type="InterPro" id="IPR001094">
    <property type="entry name" value="Flavdoxin-like"/>
</dbReference>
<dbReference type="GO" id="GO:0019344">
    <property type="term" value="P:cysteine biosynthetic process"/>
    <property type="evidence" value="ECO:0007669"/>
    <property type="project" value="UniProtKB-KW"/>
</dbReference>
<feature type="binding site" evidence="12">
    <location>
        <begin position="519"/>
        <end position="523"/>
    </location>
    <ligand>
        <name>NADP(+)</name>
        <dbReference type="ChEBI" id="CHEBI:58349"/>
    </ligand>
</feature>
<dbReference type="RefSeq" id="WP_105245900.1">
    <property type="nucleotide sequence ID" value="NZ_PSZM01000003.1"/>
</dbReference>
<feature type="binding site" evidence="12">
    <location>
        <begin position="150"/>
        <end position="159"/>
    </location>
    <ligand>
        <name>FMN</name>
        <dbReference type="ChEBI" id="CHEBI:58210"/>
    </ligand>
</feature>
<evidence type="ECO:0000256" key="10">
    <source>
        <dbReference type="ARBA" id="ARBA00023192"/>
    </source>
</evidence>
<dbReference type="InterPro" id="IPR017927">
    <property type="entry name" value="FAD-bd_FR_type"/>
</dbReference>
<dbReference type="PIRSF" id="PIRSF000207">
    <property type="entry name" value="SiR-FP_CysJ"/>
    <property type="match status" value="1"/>
</dbReference>
<keyword evidence="4" id="KW-0285">Flavoprotein</keyword>
<dbReference type="InterPro" id="IPR010199">
    <property type="entry name" value="CysJ"/>
</dbReference>
<comment type="cofactor">
    <cofactor evidence="12">
        <name>FMN</name>
        <dbReference type="ChEBI" id="CHEBI:58210"/>
    </cofactor>
    <text evidence="12">Binds 1 FMN per subunit.</text>
</comment>
<dbReference type="Gene3D" id="3.40.50.360">
    <property type="match status" value="1"/>
</dbReference>
<feature type="domain" description="Flavodoxin-like" evidence="13">
    <location>
        <begin position="61"/>
        <end position="199"/>
    </location>
</feature>
<dbReference type="GO" id="GO:0010181">
    <property type="term" value="F:FMN binding"/>
    <property type="evidence" value="ECO:0007669"/>
    <property type="project" value="InterPro"/>
</dbReference>
<dbReference type="AlphaFoldDB" id="A0A2S8AFJ0"/>
<dbReference type="NCBIfam" id="TIGR01931">
    <property type="entry name" value="cysJ"/>
    <property type="match status" value="1"/>
</dbReference>
<dbReference type="PRINTS" id="PR00371">
    <property type="entry name" value="FPNCR"/>
</dbReference>
<keyword evidence="8" id="KW-0249">Electron transport</keyword>
<evidence type="ECO:0000313" key="16">
    <source>
        <dbReference type="Proteomes" id="UP000238042"/>
    </source>
</evidence>
<keyword evidence="3" id="KW-0028">Amino-acid biosynthesis</keyword>
<dbReference type="Pfam" id="PF00258">
    <property type="entry name" value="Flavodoxin_1"/>
    <property type="match status" value="1"/>
</dbReference>
<dbReference type="Gene3D" id="2.40.30.10">
    <property type="entry name" value="Translation factors"/>
    <property type="match status" value="1"/>
</dbReference>
<dbReference type="Gene3D" id="3.40.50.80">
    <property type="entry name" value="Nucleotide-binding domain of ferredoxin-NADP reductase (FNR) module"/>
    <property type="match status" value="1"/>
</dbReference>
<keyword evidence="9" id="KW-0560">Oxidoreductase</keyword>